<protein>
    <recommendedName>
        <fullName evidence="2">BTB domain-containing protein</fullName>
    </recommendedName>
</protein>
<dbReference type="InterPro" id="IPR000210">
    <property type="entry name" value="BTB/POZ_dom"/>
</dbReference>
<keyword evidence="4" id="KW-1185">Reference proteome</keyword>
<dbReference type="InterPro" id="IPR011333">
    <property type="entry name" value="SKP1/BTB/POZ_sf"/>
</dbReference>
<sequence>MVVAIRDTAHSSVIFGSLAEIYTRQTYTDVVFHCADGRPVRAHRLLLSSISPFLQSLCLGQEQFDLVEISIPEVNSYDLDNVMRYCYEGLIRLDQEEFPIFEEIVKSLGIKIPNEILKGERQEEEKSENSLVLPVQTQNSGSAREVAVNRKIEKRKNNENCAEEVRPKVRKMETQLVARENMVDFFNRVQNDFRKKNANQTSTGGPILVPLEHFQKVVALVEQRKVEKKLEALVDATVRKTMRRIQEGLKNRIESRKMQLSMRFPNKPSNASMPIGNTSKDAGNLSRGGTSISPAQKPPPAPTTGITENIAGSSRGSGSSTPPVQRQPLASVGSTSNVGNLQERRSSIPPAQMSPLVLTGVRKIVPRNMYNIVGNMQGSGPSVLPAKKPPLPGVSSNVAGNLLPSGHCTPPVQTHHSKVILLQKPLQKPTSDTFTKSSTSQNTVGTRNLFPATTLAAPNLPAATTVGLSNPASATAPPTTSIPRTNSVAPFRLVLAAGKHAIVRAPNSNLVSAASPPNGTALDRGSGQTAVGVATIQASPGLVMHPQTVKTYARSFQSKSLSKDNTF</sequence>
<comment type="caution">
    <text evidence="3">The sequence shown here is derived from an EMBL/GenBank/DDBJ whole genome shotgun (WGS) entry which is preliminary data.</text>
</comment>
<name>A0AAV7XI98_9NEOP</name>
<accession>A0AAV7XI98</accession>
<evidence type="ECO:0000256" key="1">
    <source>
        <dbReference type="SAM" id="MobiDB-lite"/>
    </source>
</evidence>
<proteinExistence type="predicted"/>
<evidence type="ECO:0000313" key="4">
    <source>
        <dbReference type="Proteomes" id="UP001075354"/>
    </source>
</evidence>
<dbReference type="SUPFAM" id="SSF54695">
    <property type="entry name" value="POZ domain"/>
    <property type="match status" value="1"/>
</dbReference>
<dbReference type="SMART" id="SM00225">
    <property type="entry name" value="BTB"/>
    <property type="match status" value="1"/>
</dbReference>
<reference evidence="3" key="1">
    <citation type="submission" date="2022-12" db="EMBL/GenBank/DDBJ databases">
        <title>Chromosome-level genome assembly of the bean flower thrips Megalurothrips usitatus.</title>
        <authorList>
            <person name="Ma L."/>
            <person name="Liu Q."/>
            <person name="Li H."/>
            <person name="Cai W."/>
        </authorList>
    </citation>
    <scope>NUCLEOTIDE SEQUENCE</scope>
    <source>
        <strain evidence="3">Cailab_2022a</strain>
    </source>
</reference>
<evidence type="ECO:0000313" key="3">
    <source>
        <dbReference type="EMBL" id="KAJ1525789.1"/>
    </source>
</evidence>
<evidence type="ECO:0000259" key="2">
    <source>
        <dbReference type="PROSITE" id="PS50097"/>
    </source>
</evidence>
<feature type="domain" description="BTB" evidence="2">
    <location>
        <begin position="28"/>
        <end position="95"/>
    </location>
</feature>
<feature type="compositionally biased region" description="Polar residues" evidence="1">
    <location>
        <begin position="267"/>
        <end position="294"/>
    </location>
</feature>
<organism evidence="3 4">
    <name type="scientific">Megalurothrips usitatus</name>
    <name type="common">bean blossom thrips</name>
    <dbReference type="NCBI Taxonomy" id="439358"/>
    <lineage>
        <taxon>Eukaryota</taxon>
        <taxon>Metazoa</taxon>
        <taxon>Ecdysozoa</taxon>
        <taxon>Arthropoda</taxon>
        <taxon>Hexapoda</taxon>
        <taxon>Insecta</taxon>
        <taxon>Pterygota</taxon>
        <taxon>Neoptera</taxon>
        <taxon>Paraneoptera</taxon>
        <taxon>Thysanoptera</taxon>
        <taxon>Terebrantia</taxon>
        <taxon>Thripoidea</taxon>
        <taxon>Thripidae</taxon>
        <taxon>Megalurothrips</taxon>
    </lineage>
</organism>
<dbReference type="AlphaFoldDB" id="A0AAV7XI98"/>
<dbReference type="Gene3D" id="3.30.710.10">
    <property type="entry name" value="Potassium Channel Kv1.1, Chain A"/>
    <property type="match status" value="1"/>
</dbReference>
<dbReference type="Pfam" id="PF00651">
    <property type="entry name" value="BTB"/>
    <property type="match status" value="1"/>
</dbReference>
<dbReference type="PROSITE" id="PS50097">
    <property type="entry name" value="BTB"/>
    <property type="match status" value="1"/>
</dbReference>
<dbReference type="EMBL" id="JAPTSV010000007">
    <property type="protein sequence ID" value="KAJ1525789.1"/>
    <property type="molecule type" value="Genomic_DNA"/>
</dbReference>
<feature type="region of interest" description="Disordered" evidence="1">
    <location>
        <begin position="249"/>
        <end position="351"/>
    </location>
</feature>
<gene>
    <name evidence="3" type="ORF">ONE63_008992</name>
</gene>
<dbReference type="Proteomes" id="UP001075354">
    <property type="component" value="Chromosome 7"/>
</dbReference>